<dbReference type="GO" id="GO:0030246">
    <property type="term" value="F:carbohydrate binding"/>
    <property type="evidence" value="ECO:0007669"/>
    <property type="project" value="InterPro"/>
</dbReference>
<dbReference type="GO" id="GO:0005975">
    <property type="term" value="P:carbohydrate metabolic process"/>
    <property type="evidence" value="ECO:0007669"/>
    <property type="project" value="InterPro"/>
</dbReference>
<dbReference type="SUPFAM" id="SSF49899">
    <property type="entry name" value="Concanavalin A-like lectins/glucanases"/>
    <property type="match status" value="1"/>
</dbReference>
<dbReference type="InterPro" id="IPR010496">
    <property type="entry name" value="AL/BT2_dom"/>
</dbReference>
<dbReference type="AlphaFoldDB" id="A0A855Y6H5"/>
<evidence type="ECO:0000313" key="7">
    <source>
        <dbReference type="EMBL" id="PWW38648.1"/>
    </source>
</evidence>
<organism evidence="7 8">
    <name type="scientific">Paenibacillus pabuli</name>
    <dbReference type="NCBI Taxonomy" id="1472"/>
    <lineage>
        <taxon>Bacteria</taxon>
        <taxon>Bacillati</taxon>
        <taxon>Bacillota</taxon>
        <taxon>Bacilli</taxon>
        <taxon>Bacillales</taxon>
        <taxon>Paenibacillaceae</taxon>
        <taxon>Paenibacillus</taxon>
    </lineage>
</organism>
<reference evidence="7 8" key="1">
    <citation type="submission" date="2018-05" db="EMBL/GenBank/DDBJ databases">
        <title>Freshwater and sediment microbial communities from various areas in North America, analyzing microbe dynamics in response to fracking.</title>
        <authorList>
            <person name="Lamendella R."/>
        </authorList>
    </citation>
    <scope>NUCLEOTIDE SEQUENCE [LARGE SCALE GENOMIC DNA]</scope>
    <source>
        <strain evidence="7 8">DB-3</strain>
    </source>
</reference>
<dbReference type="Gene3D" id="2.60.120.260">
    <property type="entry name" value="Galactose-binding domain-like"/>
    <property type="match status" value="1"/>
</dbReference>
<feature type="domain" description="CBM6" evidence="6">
    <location>
        <begin position="513"/>
        <end position="647"/>
    </location>
</feature>
<dbReference type="PANTHER" id="PTHR42812:SF14">
    <property type="entry name" value="SECRETED PROTEIN"/>
    <property type="match status" value="1"/>
</dbReference>
<dbReference type="CDD" id="cd04080">
    <property type="entry name" value="CBM6_cellulase-like"/>
    <property type="match status" value="1"/>
</dbReference>
<dbReference type="InterPro" id="IPR013320">
    <property type="entry name" value="ConA-like_dom_sf"/>
</dbReference>
<dbReference type="SUPFAM" id="SSF75005">
    <property type="entry name" value="Arabinanase/levansucrase/invertase"/>
    <property type="match status" value="1"/>
</dbReference>
<keyword evidence="4" id="KW-0326">Glycosidase</keyword>
<dbReference type="RefSeq" id="WP_244192875.1">
    <property type="nucleotide sequence ID" value="NZ_QGTZ01000007.1"/>
</dbReference>
<keyword evidence="3" id="KW-0378">Hydrolase</keyword>
<dbReference type="InterPro" id="IPR006584">
    <property type="entry name" value="Cellulose-bd_IV"/>
</dbReference>
<dbReference type="PROSITE" id="PS51175">
    <property type="entry name" value="CBM6"/>
    <property type="match status" value="1"/>
</dbReference>
<evidence type="ECO:0000259" key="6">
    <source>
        <dbReference type="PROSITE" id="PS51175"/>
    </source>
</evidence>
<dbReference type="InterPro" id="IPR008979">
    <property type="entry name" value="Galactose-bd-like_sf"/>
</dbReference>
<evidence type="ECO:0000256" key="2">
    <source>
        <dbReference type="ARBA" id="ARBA00022729"/>
    </source>
</evidence>
<dbReference type="Proteomes" id="UP000247078">
    <property type="component" value="Unassembled WGS sequence"/>
</dbReference>
<dbReference type="InterPro" id="IPR006710">
    <property type="entry name" value="Glyco_hydro_43"/>
</dbReference>
<dbReference type="Pfam" id="PF06439">
    <property type="entry name" value="3keto-disac_hyd"/>
    <property type="match status" value="1"/>
</dbReference>
<dbReference type="Gene3D" id="2.60.120.560">
    <property type="entry name" value="Exo-inulinase, domain 1"/>
    <property type="match status" value="2"/>
</dbReference>
<dbReference type="InterPro" id="IPR023296">
    <property type="entry name" value="Glyco_hydro_beta-prop_sf"/>
</dbReference>
<dbReference type="Gene3D" id="2.115.10.20">
    <property type="entry name" value="Glycosyl hydrolase domain, family 43"/>
    <property type="match status" value="1"/>
</dbReference>
<evidence type="ECO:0000256" key="4">
    <source>
        <dbReference type="ARBA" id="ARBA00023295"/>
    </source>
</evidence>
<feature type="signal peptide" evidence="5">
    <location>
        <begin position="1"/>
        <end position="27"/>
    </location>
</feature>
<gene>
    <name evidence="7" type="ORF">DET56_10748</name>
</gene>
<comment type="caution">
    <text evidence="7">The sequence shown here is derived from an EMBL/GenBank/DDBJ whole genome shotgun (WGS) entry which is preliminary data.</text>
</comment>
<evidence type="ECO:0000256" key="1">
    <source>
        <dbReference type="ARBA" id="ARBA00009865"/>
    </source>
</evidence>
<protein>
    <submittedName>
        <fullName evidence="7">Uncharacterized protein DUF1080</fullName>
    </submittedName>
</protein>
<sequence length="823" mass="91002">MRKSRRFMFMMMVILLMVSSVPLPATAYQNPQTLPDEWGQYGLGDPYVLKFNGYYYLYVSTRDTDDGVKVWSSKDLVNWSYRGLAATDPITHGAYAPEVVYWNGMFYMYTSPAGKGHYVLSSTSPTGPFNVVTGNLGKSIDGNVFIDDDGSFSFYHAAQGRIDAAPMSSPTEIGASASTGVGMGGWTEGSTVFKRNGKYYMTYTGNHVFSKGYRVDVAVSTTGPRSGYVTDSTNPVLIRTEGPTVGLGHNTVVTGPNLDTHYMMYHNLEGNGIIGPLRHLNMDRIVWNNDKMIVQGPTSTDQPNPEMPVFYDYFDRSAIGSKWSNVNGGNWGIYNQELMWQNSLGSSTWYKQVTASSSASDYTAEFNMKEMNRGTSTNPRYGATFSYTNENNYGVALISSKNKRLETFFRINGVDQAWQTFDLPADFNYSKWHNIRIEKSGSTFKYYVDGMFKATRTANVGAGKIGVLTEDTHADFGYTAFNNDVNGSSAWNASKPIPGSIEAVHYMKGGEGVAYHDTTAGNLGGAYRTDAGDIRLNNEGLFNLGWNQTGEWYKYKVNVESSGYYDIDFRMATSLDGAQIRVMDGSTDLTGIVNVPNTGGWDNWKNISKKKVYLNAGQRELKVEFVTGEADFSRMTFQKNVDVTSVSDNFNDGDDNGWTRFEGTWAVENGEYSAGSTGPAKSTFGDSGWADYTVEADIKMIDSGGDGGLLVRVSNPSHGTERGQNNYDALQGYYAYLTTSGVSLGKMNYNWALLKSNAQSYSTNTWYHMKVAVNGTNIKVYVDDMVNPKIDYTDNSLNPFTHGKIGVRTANKHTHFDNVSVTP</sequence>
<accession>A0A855Y6H5</accession>
<dbReference type="Pfam" id="PF04616">
    <property type="entry name" value="Glyco_hydro_43"/>
    <property type="match status" value="1"/>
</dbReference>
<dbReference type="InterPro" id="IPR005084">
    <property type="entry name" value="CBM6"/>
</dbReference>
<feature type="chain" id="PRO_5032610840" evidence="5">
    <location>
        <begin position="28"/>
        <end position="823"/>
    </location>
</feature>
<comment type="similarity">
    <text evidence="1">Belongs to the glycosyl hydrolase 43 family.</text>
</comment>
<evidence type="ECO:0000313" key="8">
    <source>
        <dbReference type="Proteomes" id="UP000247078"/>
    </source>
</evidence>
<name>A0A855Y6H5_9BACL</name>
<evidence type="ECO:0000256" key="5">
    <source>
        <dbReference type="SAM" id="SignalP"/>
    </source>
</evidence>
<dbReference type="EMBL" id="QGTZ01000007">
    <property type="protein sequence ID" value="PWW38648.1"/>
    <property type="molecule type" value="Genomic_DNA"/>
</dbReference>
<evidence type="ECO:0000256" key="3">
    <source>
        <dbReference type="ARBA" id="ARBA00022801"/>
    </source>
</evidence>
<dbReference type="Pfam" id="PF03422">
    <property type="entry name" value="CBM_6"/>
    <property type="match status" value="1"/>
</dbReference>
<dbReference type="CDD" id="cd08991">
    <property type="entry name" value="GH43_HoAraf43-like"/>
    <property type="match status" value="1"/>
</dbReference>
<dbReference type="SMART" id="SM00606">
    <property type="entry name" value="CBD_IV"/>
    <property type="match status" value="1"/>
</dbReference>
<dbReference type="InterPro" id="IPR051795">
    <property type="entry name" value="Glycosyl_Hydrlase_43"/>
</dbReference>
<dbReference type="GO" id="GO:0004553">
    <property type="term" value="F:hydrolase activity, hydrolyzing O-glycosyl compounds"/>
    <property type="evidence" value="ECO:0007669"/>
    <property type="project" value="InterPro"/>
</dbReference>
<proteinExistence type="inferred from homology"/>
<dbReference type="PANTHER" id="PTHR42812">
    <property type="entry name" value="BETA-XYLOSIDASE"/>
    <property type="match status" value="1"/>
</dbReference>
<dbReference type="SUPFAM" id="SSF49785">
    <property type="entry name" value="Galactose-binding domain-like"/>
    <property type="match status" value="1"/>
</dbReference>
<keyword evidence="2 5" id="KW-0732">Signal</keyword>